<protein>
    <submittedName>
        <fullName evidence="1">Uncharacterized protein</fullName>
    </submittedName>
</protein>
<evidence type="ECO:0000313" key="1">
    <source>
        <dbReference type="EMBL" id="MPC77565.1"/>
    </source>
</evidence>
<accession>A0A5B7I621</accession>
<organism evidence="1 2">
    <name type="scientific">Portunus trituberculatus</name>
    <name type="common">Swimming crab</name>
    <name type="synonym">Neptunus trituberculatus</name>
    <dbReference type="NCBI Taxonomy" id="210409"/>
    <lineage>
        <taxon>Eukaryota</taxon>
        <taxon>Metazoa</taxon>
        <taxon>Ecdysozoa</taxon>
        <taxon>Arthropoda</taxon>
        <taxon>Crustacea</taxon>
        <taxon>Multicrustacea</taxon>
        <taxon>Malacostraca</taxon>
        <taxon>Eumalacostraca</taxon>
        <taxon>Eucarida</taxon>
        <taxon>Decapoda</taxon>
        <taxon>Pleocyemata</taxon>
        <taxon>Brachyura</taxon>
        <taxon>Eubrachyura</taxon>
        <taxon>Portunoidea</taxon>
        <taxon>Portunidae</taxon>
        <taxon>Portuninae</taxon>
        <taxon>Portunus</taxon>
    </lineage>
</organism>
<sequence>MTRFLFGDDVSKSVKQIEESVKLKSTITAKKPSFSWHFSGGKTRGSGHSALARGFSSRFLPSGF</sequence>
<dbReference type="AlphaFoldDB" id="A0A5B7I621"/>
<gene>
    <name evidence="1" type="ORF">E2C01_072022</name>
</gene>
<dbReference type="Proteomes" id="UP000324222">
    <property type="component" value="Unassembled WGS sequence"/>
</dbReference>
<evidence type="ECO:0000313" key="2">
    <source>
        <dbReference type="Proteomes" id="UP000324222"/>
    </source>
</evidence>
<dbReference type="EMBL" id="VSRR010046154">
    <property type="protein sequence ID" value="MPC77565.1"/>
    <property type="molecule type" value="Genomic_DNA"/>
</dbReference>
<proteinExistence type="predicted"/>
<reference evidence="1 2" key="1">
    <citation type="submission" date="2019-05" db="EMBL/GenBank/DDBJ databases">
        <title>Another draft genome of Portunus trituberculatus and its Hox gene families provides insights of decapod evolution.</title>
        <authorList>
            <person name="Jeong J.-H."/>
            <person name="Song I."/>
            <person name="Kim S."/>
            <person name="Choi T."/>
            <person name="Kim D."/>
            <person name="Ryu S."/>
            <person name="Kim W."/>
        </authorList>
    </citation>
    <scope>NUCLEOTIDE SEQUENCE [LARGE SCALE GENOMIC DNA]</scope>
    <source>
        <tissue evidence="1">Muscle</tissue>
    </source>
</reference>
<comment type="caution">
    <text evidence="1">The sequence shown here is derived from an EMBL/GenBank/DDBJ whole genome shotgun (WGS) entry which is preliminary data.</text>
</comment>
<name>A0A5B7I621_PORTR</name>
<keyword evidence="2" id="KW-1185">Reference proteome</keyword>